<feature type="compositionally biased region" description="Basic residues" evidence="21">
    <location>
        <begin position="119"/>
        <end position="129"/>
    </location>
</feature>
<evidence type="ECO:0000256" key="18">
    <source>
        <dbReference type="PROSITE-ProRule" id="PRU00175"/>
    </source>
</evidence>
<dbReference type="Gene3D" id="3.30.160.60">
    <property type="entry name" value="Classic Zinc Finger"/>
    <property type="match status" value="1"/>
</dbReference>
<keyword evidence="14 19" id="KW-0234">DNA repair</keyword>
<comment type="subunit">
    <text evidence="17 20">Interacts with E2 UBC2, forming a complex with ubiquitin ligase activity.</text>
</comment>
<dbReference type="SMART" id="SM00184">
    <property type="entry name" value="RING"/>
    <property type="match status" value="1"/>
</dbReference>
<dbReference type="FunFam" id="3.30.40.10:FF:000172">
    <property type="entry name" value="E3 ubiquitin-protein ligase RAD18"/>
    <property type="match status" value="1"/>
</dbReference>
<evidence type="ECO:0000256" key="8">
    <source>
        <dbReference type="ARBA" id="ARBA00022723"/>
    </source>
</evidence>
<evidence type="ECO:0000313" key="25">
    <source>
        <dbReference type="EMBL" id="KAJ5083548.1"/>
    </source>
</evidence>
<keyword evidence="10 18" id="KW-0863">Zinc-finger</keyword>
<dbReference type="NCBIfam" id="TIGR00599">
    <property type="entry name" value="rad18"/>
    <property type="match status" value="1"/>
</dbReference>
<dbReference type="InterPro" id="IPR003034">
    <property type="entry name" value="SAP_dom"/>
</dbReference>
<dbReference type="Pfam" id="PF13923">
    <property type="entry name" value="zf-C3HC4_2"/>
    <property type="match status" value="1"/>
</dbReference>
<dbReference type="Proteomes" id="UP001149165">
    <property type="component" value="Unassembled WGS sequence"/>
</dbReference>
<feature type="region of interest" description="Disordered" evidence="21">
    <location>
        <begin position="350"/>
        <end position="388"/>
    </location>
</feature>
<dbReference type="GO" id="GO:0061630">
    <property type="term" value="F:ubiquitin protein ligase activity"/>
    <property type="evidence" value="ECO:0007669"/>
    <property type="project" value="UniProtKB-UniRule"/>
</dbReference>
<comment type="pathway">
    <text evidence="3 20">Protein modification; protein ubiquitination.</text>
</comment>
<dbReference type="InterPro" id="IPR013083">
    <property type="entry name" value="Znf_RING/FYVE/PHD"/>
</dbReference>
<evidence type="ECO:0000256" key="10">
    <source>
        <dbReference type="ARBA" id="ARBA00022771"/>
    </source>
</evidence>
<evidence type="ECO:0000256" key="13">
    <source>
        <dbReference type="ARBA" id="ARBA00023125"/>
    </source>
</evidence>
<dbReference type="GO" id="GO:0003697">
    <property type="term" value="F:single-stranded DNA binding"/>
    <property type="evidence" value="ECO:0007669"/>
    <property type="project" value="UniProtKB-UniRule"/>
</dbReference>
<feature type="compositionally biased region" description="Polar residues" evidence="21">
    <location>
        <begin position="148"/>
        <end position="163"/>
    </location>
</feature>
<proteinExistence type="inferred from homology"/>
<evidence type="ECO:0000256" key="20">
    <source>
        <dbReference type="RuleBase" id="RU368093"/>
    </source>
</evidence>
<comment type="catalytic activity">
    <reaction evidence="1 20">
        <text>S-ubiquitinyl-[E2 ubiquitin-conjugating enzyme]-L-cysteine + [acceptor protein]-L-lysine = [E2 ubiquitin-conjugating enzyme]-L-cysteine + N(6)-ubiquitinyl-[acceptor protein]-L-lysine.</text>
        <dbReference type="EC" id="2.3.2.27"/>
    </reaction>
</comment>
<dbReference type="Gene3D" id="3.30.40.10">
    <property type="entry name" value="Zinc/RING finger domain, C3HC4 (zinc finger)"/>
    <property type="match status" value="1"/>
</dbReference>
<comment type="function">
    <text evidence="16 20">E3 RING-finger protein, member of the UBC2/RAD6 epistasis group. Associates to the E2 ubiquitin conjugating enzyme UBC2/RAD6 to form the UBC2-RAD18 ubiquitin ligase complex involved in postreplicative repair (PRR) of damaged DNA.</text>
</comment>
<dbReference type="GO" id="GO:0008270">
    <property type="term" value="F:zinc ion binding"/>
    <property type="evidence" value="ECO:0007669"/>
    <property type="project" value="UniProtKB-KW"/>
</dbReference>
<protein>
    <recommendedName>
        <fullName evidence="6 20">Postreplication repair E3 ubiquitin-protein ligase RAD18</fullName>
        <ecNumber evidence="5 20">2.3.2.27</ecNumber>
    </recommendedName>
    <alternativeName>
        <fullName evidence="20">RING-type E3 ubiquitin transferase RAD18</fullName>
    </alternativeName>
</protein>
<keyword evidence="11 20" id="KW-0833">Ubl conjugation pathway</keyword>
<keyword evidence="8 20" id="KW-0479">Metal-binding</keyword>
<feature type="compositionally biased region" description="Low complexity" evidence="21">
    <location>
        <begin position="362"/>
        <end position="380"/>
    </location>
</feature>
<organism evidence="25 26">
    <name type="scientific">Penicillium angulare</name>
    <dbReference type="NCBI Taxonomy" id="116970"/>
    <lineage>
        <taxon>Eukaryota</taxon>
        <taxon>Fungi</taxon>
        <taxon>Dikarya</taxon>
        <taxon>Ascomycota</taxon>
        <taxon>Pezizomycotina</taxon>
        <taxon>Eurotiomycetes</taxon>
        <taxon>Eurotiomycetidae</taxon>
        <taxon>Eurotiales</taxon>
        <taxon>Aspergillaceae</taxon>
        <taxon>Penicillium</taxon>
    </lineage>
</organism>
<dbReference type="EMBL" id="JAPQKH010000008">
    <property type="protein sequence ID" value="KAJ5083548.1"/>
    <property type="molecule type" value="Genomic_DNA"/>
</dbReference>
<dbReference type="InterPro" id="IPR004580">
    <property type="entry name" value="Rad18_fungi"/>
</dbReference>
<feature type="domain" description="SAP" evidence="23">
    <location>
        <begin position="245"/>
        <end position="279"/>
    </location>
</feature>
<evidence type="ECO:0000256" key="2">
    <source>
        <dbReference type="ARBA" id="ARBA00004123"/>
    </source>
</evidence>
<feature type="domain" description="UBZ4-type" evidence="24">
    <location>
        <begin position="184"/>
        <end position="211"/>
    </location>
</feature>
<feature type="compositionally biased region" description="Polar residues" evidence="21">
    <location>
        <begin position="209"/>
        <end position="221"/>
    </location>
</feature>
<accession>A0A9W9JVX9</accession>
<dbReference type="InterPro" id="IPR017907">
    <property type="entry name" value="Znf_RING_CS"/>
</dbReference>
<keyword evidence="7 20" id="KW-0808">Transferase</keyword>
<dbReference type="EC" id="2.3.2.27" evidence="5 20"/>
<comment type="caution">
    <text evidence="25">The sequence shown here is derived from an EMBL/GenBank/DDBJ whole genome shotgun (WGS) entry which is preliminary data.</text>
</comment>
<evidence type="ECO:0000259" key="23">
    <source>
        <dbReference type="PROSITE" id="PS50800"/>
    </source>
</evidence>
<dbReference type="InterPro" id="IPR001841">
    <property type="entry name" value="Znf_RING"/>
</dbReference>
<evidence type="ECO:0000256" key="15">
    <source>
        <dbReference type="ARBA" id="ARBA00023242"/>
    </source>
</evidence>
<evidence type="ECO:0000256" key="7">
    <source>
        <dbReference type="ARBA" id="ARBA00022679"/>
    </source>
</evidence>
<feature type="region of interest" description="Disordered" evidence="21">
    <location>
        <begin position="103"/>
        <end position="178"/>
    </location>
</feature>
<feature type="compositionally biased region" description="Basic and acidic residues" evidence="21">
    <location>
        <begin position="103"/>
        <end position="118"/>
    </location>
</feature>
<evidence type="ECO:0000256" key="4">
    <source>
        <dbReference type="ARBA" id="ARBA00009506"/>
    </source>
</evidence>
<name>A0A9W9JVX9_9EURO</name>
<evidence type="ECO:0000256" key="1">
    <source>
        <dbReference type="ARBA" id="ARBA00000900"/>
    </source>
</evidence>
<comment type="similarity">
    <text evidence="4 20">Belongs to the RAD18 family.</text>
</comment>
<feature type="domain" description="RING-type" evidence="22">
    <location>
        <begin position="30"/>
        <end position="68"/>
    </location>
</feature>
<comment type="subcellular location">
    <subcellularLocation>
        <location evidence="2 20">Nucleus</location>
    </subcellularLocation>
</comment>
<feature type="compositionally biased region" description="Acidic residues" evidence="21">
    <location>
        <begin position="166"/>
        <end position="176"/>
    </location>
</feature>
<dbReference type="PANTHER" id="PTHR14134:SF2">
    <property type="entry name" value="E3 UBIQUITIN-PROTEIN LIGASE RAD18"/>
    <property type="match status" value="1"/>
</dbReference>
<dbReference type="PROSITE" id="PS00518">
    <property type="entry name" value="ZF_RING_1"/>
    <property type="match status" value="1"/>
</dbReference>
<evidence type="ECO:0000256" key="19">
    <source>
        <dbReference type="PROSITE-ProRule" id="PRU01256"/>
    </source>
</evidence>
<dbReference type="AlphaFoldDB" id="A0A9W9JVX9"/>
<dbReference type="OrthoDB" id="9049620at2759"/>
<dbReference type="PROSITE" id="PS50089">
    <property type="entry name" value="ZF_RING_2"/>
    <property type="match status" value="1"/>
</dbReference>
<dbReference type="PANTHER" id="PTHR14134">
    <property type="entry name" value="E3 UBIQUITIN-PROTEIN LIGASE RAD18"/>
    <property type="match status" value="1"/>
</dbReference>
<evidence type="ECO:0000259" key="24">
    <source>
        <dbReference type="PROSITE" id="PS51908"/>
    </source>
</evidence>
<feature type="compositionally biased region" description="Polar residues" evidence="21">
    <location>
        <begin position="228"/>
        <end position="237"/>
    </location>
</feature>
<reference evidence="25" key="2">
    <citation type="journal article" date="2023" name="IMA Fungus">
        <title>Comparative genomic study of the Penicillium genus elucidates a diverse pangenome and 15 lateral gene transfer events.</title>
        <authorList>
            <person name="Petersen C."/>
            <person name="Sorensen T."/>
            <person name="Nielsen M.R."/>
            <person name="Sondergaard T.E."/>
            <person name="Sorensen J.L."/>
            <person name="Fitzpatrick D.A."/>
            <person name="Frisvad J.C."/>
            <person name="Nielsen K.L."/>
        </authorList>
    </citation>
    <scope>NUCLEOTIDE SEQUENCE</scope>
    <source>
        <strain evidence="25">IBT 30069</strain>
    </source>
</reference>
<evidence type="ECO:0000256" key="21">
    <source>
        <dbReference type="SAM" id="MobiDB-lite"/>
    </source>
</evidence>
<evidence type="ECO:0000256" key="14">
    <source>
        <dbReference type="ARBA" id="ARBA00023204"/>
    </source>
</evidence>
<evidence type="ECO:0000256" key="9">
    <source>
        <dbReference type="ARBA" id="ARBA00022763"/>
    </source>
</evidence>
<dbReference type="GO" id="GO:0006281">
    <property type="term" value="P:DNA repair"/>
    <property type="evidence" value="ECO:0007669"/>
    <property type="project" value="UniProtKB-KW"/>
</dbReference>
<sequence>MEPSGEISDSTDWLGTSLQLLAPLESALRCQVCKDFFNTPMITSCSHTFCSLCIRRSLSADNRCPICRDSDQVLKLRRNWAVSELLETFMTARPQVLELARKEKARMDRGQDESPEPSHKKRKRDRREKKKDESVVEEAIPEQRPTRSRNSNSRGVPLGSQQLPEVIEDSQDDGGDEGYIPVGMVECPICQRKVKAELVNSHVDRCLTGQESPQKTPQKSTAFGIMQRPQNSPSNQIGRLPTLNYDLMRDPQLRKKFKELGIPGDGPRDLLKRRHTEWINLWNANCDSESPKTRSQLLRELKIWEDTQGGASTVTSFSERNTITSKEFDAAGWSADHKSDFERLIASARRKTDAQVRSTIPGASDSSASQPKSAKKAQGSGIRHPDQP</sequence>
<evidence type="ECO:0000256" key="12">
    <source>
        <dbReference type="ARBA" id="ARBA00022833"/>
    </source>
</evidence>
<keyword evidence="26" id="KW-1185">Reference proteome</keyword>
<evidence type="ECO:0000256" key="3">
    <source>
        <dbReference type="ARBA" id="ARBA00004906"/>
    </source>
</evidence>
<evidence type="ECO:0000259" key="22">
    <source>
        <dbReference type="PROSITE" id="PS50089"/>
    </source>
</evidence>
<keyword evidence="13 20" id="KW-0238">DNA-binding</keyword>
<evidence type="ECO:0000256" key="11">
    <source>
        <dbReference type="ARBA" id="ARBA00022786"/>
    </source>
</evidence>
<dbReference type="InterPro" id="IPR006642">
    <property type="entry name" value="Rad18_UBZ4"/>
</dbReference>
<dbReference type="SUPFAM" id="SSF57850">
    <property type="entry name" value="RING/U-box"/>
    <property type="match status" value="1"/>
</dbReference>
<dbReference type="InterPro" id="IPR039577">
    <property type="entry name" value="Rad18"/>
</dbReference>
<dbReference type="GO" id="GO:0006301">
    <property type="term" value="P:DNA damage tolerance"/>
    <property type="evidence" value="ECO:0007669"/>
    <property type="project" value="InterPro"/>
</dbReference>
<reference evidence="25" key="1">
    <citation type="submission" date="2022-11" db="EMBL/GenBank/DDBJ databases">
        <authorList>
            <person name="Petersen C."/>
        </authorList>
    </citation>
    <scope>NUCLEOTIDE SEQUENCE</scope>
    <source>
        <strain evidence="25">IBT 30069</strain>
    </source>
</reference>
<evidence type="ECO:0000256" key="16">
    <source>
        <dbReference type="ARBA" id="ARBA00054102"/>
    </source>
</evidence>
<keyword evidence="9 19" id="KW-0227">DNA damage</keyword>
<dbReference type="GO" id="GO:0006513">
    <property type="term" value="P:protein monoubiquitination"/>
    <property type="evidence" value="ECO:0007669"/>
    <property type="project" value="InterPro"/>
</dbReference>
<feature type="region of interest" description="Disordered" evidence="21">
    <location>
        <begin position="209"/>
        <end position="240"/>
    </location>
</feature>
<evidence type="ECO:0000256" key="6">
    <source>
        <dbReference type="ARBA" id="ARBA00015551"/>
    </source>
</evidence>
<keyword evidence="12 20" id="KW-0862">Zinc</keyword>
<gene>
    <name evidence="25" type="ORF">N7456_012975</name>
</gene>
<dbReference type="GO" id="GO:0005634">
    <property type="term" value="C:nucleus"/>
    <property type="evidence" value="ECO:0007669"/>
    <property type="project" value="UniProtKB-SubCell"/>
</dbReference>
<dbReference type="PROSITE" id="PS51908">
    <property type="entry name" value="ZF_UBZ4"/>
    <property type="match status" value="1"/>
</dbReference>
<dbReference type="GO" id="GO:0097505">
    <property type="term" value="C:Rad6-Rad18 complex"/>
    <property type="evidence" value="ECO:0007669"/>
    <property type="project" value="TreeGrafter"/>
</dbReference>
<keyword evidence="15 20" id="KW-0539">Nucleus</keyword>
<evidence type="ECO:0000256" key="17">
    <source>
        <dbReference type="ARBA" id="ARBA00066140"/>
    </source>
</evidence>
<dbReference type="PROSITE" id="PS50800">
    <property type="entry name" value="SAP"/>
    <property type="match status" value="1"/>
</dbReference>
<evidence type="ECO:0000256" key="5">
    <source>
        <dbReference type="ARBA" id="ARBA00012483"/>
    </source>
</evidence>
<dbReference type="SMART" id="SM00734">
    <property type="entry name" value="ZnF_Rad18"/>
    <property type="match status" value="1"/>
</dbReference>
<evidence type="ECO:0000313" key="26">
    <source>
        <dbReference type="Proteomes" id="UP001149165"/>
    </source>
</evidence>